<keyword evidence="3" id="KW-1185">Reference proteome</keyword>
<evidence type="ECO:0000256" key="1">
    <source>
        <dbReference type="SAM" id="Phobius"/>
    </source>
</evidence>
<accession>A0ABP9QLP4</accession>
<keyword evidence="1" id="KW-0812">Transmembrane</keyword>
<keyword evidence="1" id="KW-1133">Transmembrane helix</keyword>
<gene>
    <name evidence="2" type="ORF">GCM10023321_51820</name>
</gene>
<evidence type="ECO:0000313" key="2">
    <source>
        <dbReference type="EMBL" id="GAA5164008.1"/>
    </source>
</evidence>
<proteinExistence type="predicted"/>
<name>A0ABP9QLP4_9PSEU</name>
<dbReference type="Proteomes" id="UP001428817">
    <property type="component" value="Unassembled WGS sequence"/>
</dbReference>
<organism evidence="2 3">
    <name type="scientific">Pseudonocardia eucalypti</name>
    <dbReference type="NCBI Taxonomy" id="648755"/>
    <lineage>
        <taxon>Bacteria</taxon>
        <taxon>Bacillati</taxon>
        <taxon>Actinomycetota</taxon>
        <taxon>Actinomycetes</taxon>
        <taxon>Pseudonocardiales</taxon>
        <taxon>Pseudonocardiaceae</taxon>
        <taxon>Pseudonocardia</taxon>
    </lineage>
</organism>
<dbReference type="RefSeq" id="WP_185062294.1">
    <property type="nucleotide sequence ID" value="NZ_BAABJP010000030.1"/>
</dbReference>
<comment type="caution">
    <text evidence="2">The sequence shown here is derived from an EMBL/GenBank/DDBJ whole genome shotgun (WGS) entry which is preliminary data.</text>
</comment>
<reference evidence="3" key="1">
    <citation type="journal article" date="2019" name="Int. J. Syst. Evol. Microbiol.">
        <title>The Global Catalogue of Microorganisms (GCM) 10K type strain sequencing project: providing services to taxonomists for standard genome sequencing and annotation.</title>
        <authorList>
            <consortium name="The Broad Institute Genomics Platform"/>
            <consortium name="The Broad Institute Genome Sequencing Center for Infectious Disease"/>
            <person name="Wu L."/>
            <person name="Ma J."/>
        </authorList>
    </citation>
    <scope>NUCLEOTIDE SEQUENCE [LARGE SCALE GENOMIC DNA]</scope>
    <source>
        <strain evidence="3">JCM 18303</strain>
    </source>
</reference>
<feature type="transmembrane region" description="Helical" evidence="1">
    <location>
        <begin position="127"/>
        <end position="147"/>
    </location>
</feature>
<dbReference type="EMBL" id="BAABJP010000030">
    <property type="protein sequence ID" value="GAA5164008.1"/>
    <property type="molecule type" value="Genomic_DNA"/>
</dbReference>
<keyword evidence="1" id="KW-0472">Membrane</keyword>
<sequence length="155" mass="15899">MKILLLSAHVLTSIIFIGPVTVATSLFPRYAKAALDGGDRARGVLDLLHRISRGYSVLGLTVPVFGIATGAALGVLTQAWLVVSMALTAVAAGLLALVLLPGQNAVMRALDGQAVDVSAVAPVLGQLRMMAGIFALTWAVVVVLMIARPGSTTGV</sequence>
<feature type="transmembrane region" description="Helical" evidence="1">
    <location>
        <begin position="57"/>
        <end position="76"/>
    </location>
</feature>
<protein>
    <submittedName>
        <fullName evidence="2">Membrane protein</fullName>
    </submittedName>
</protein>
<evidence type="ECO:0000313" key="3">
    <source>
        <dbReference type="Proteomes" id="UP001428817"/>
    </source>
</evidence>
<feature type="transmembrane region" description="Helical" evidence="1">
    <location>
        <begin position="81"/>
        <end position="100"/>
    </location>
</feature>